<accession>A0A7X6DMV0</accession>
<gene>
    <name evidence="2" type="ORF">MNODULE_04740</name>
</gene>
<dbReference type="RefSeq" id="WP_168058319.1">
    <property type="nucleotide sequence ID" value="NZ_VTOW01000001.1"/>
</dbReference>
<evidence type="ECO:0000313" key="2">
    <source>
        <dbReference type="EMBL" id="NKE70050.1"/>
    </source>
</evidence>
<evidence type="ECO:0000256" key="1">
    <source>
        <dbReference type="SAM" id="Phobius"/>
    </source>
</evidence>
<sequence length="178" mass="20503">MRQVTNRECLVSFQDMIDTIERVIYRPERYQLPALILFAGVMGIFFRVPFLSDRPFLGGVAVILVAVLAWKAHPLFASASILRAHHYPQSDQIVLALDGESLSFVRSEAKYIVTKYNSDYANEMYVVFRNGTYLQMPEEPHEGHDLLVQAAKRWGIRHIWTNYLHEVLEQAPPGREVI</sequence>
<feature type="transmembrane region" description="Helical" evidence="1">
    <location>
        <begin position="56"/>
        <end position="73"/>
    </location>
</feature>
<dbReference type="Proteomes" id="UP000534783">
    <property type="component" value="Unassembled WGS sequence"/>
</dbReference>
<keyword evidence="1" id="KW-0812">Transmembrane</keyword>
<keyword evidence="1" id="KW-1133">Transmembrane helix</keyword>
<protein>
    <submittedName>
        <fullName evidence="2">Uncharacterized protein</fullName>
    </submittedName>
</protein>
<dbReference type="EMBL" id="VTOW01000001">
    <property type="protein sequence ID" value="NKE70050.1"/>
    <property type="molecule type" value="Genomic_DNA"/>
</dbReference>
<reference evidence="2 3" key="1">
    <citation type="journal article" date="2020" name="Nature">
        <title>Bacterial chemolithoautotrophy via manganese oxidation.</title>
        <authorList>
            <person name="Yu H."/>
            <person name="Leadbetter J.R."/>
        </authorList>
    </citation>
    <scope>NUCLEOTIDE SEQUENCE [LARGE SCALE GENOMIC DNA]</scope>
    <source>
        <strain evidence="2 3">Mn-1</strain>
    </source>
</reference>
<proteinExistence type="predicted"/>
<keyword evidence="3" id="KW-1185">Reference proteome</keyword>
<comment type="caution">
    <text evidence="2">The sequence shown here is derived from an EMBL/GenBank/DDBJ whole genome shotgun (WGS) entry which is preliminary data.</text>
</comment>
<organism evidence="2 3">
    <name type="scientific">Candidatus Manganitrophus noduliformans</name>
    <dbReference type="NCBI Taxonomy" id="2606439"/>
    <lineage>
        <taxon>Bacteria</taxon>
        <taxon>Pseudomonadati</taxon>
        <taxon>Nitrospirota</taxon>
        <taxon>Nitrospiria</taxon>
        <taxon>Candidatus Troglogloeales</taxon>
        <taxon>Candidatus Manganitrophaceae</taxon>
        <taxon>Candidatus Manganitrophus</taxon>
    </lineage>
</organism>
<evidence type="ECO:0000313" key="3">
    <source>
        <dbReference type="Proteomes" id="UP000534783"/>
    </source>
</evidence>
<dbReference type="AlphaFoldDB" id="A0A7X6DMV0"/>
<name>A0A7X6DMV0_9BACT</name>
<keyword evidence="1" id="KW-0472">Membrane</keyword>
<feature type="transmembrane region" description="Helical" evidence="1">
    <location>
        <begin position="32"/>
        <end position="50"/>
    </location>
</feature>